<feature type="repeat" description="WD" evidence="3">
    <location>
        <begin position="452"/>
        <end position="491"/>
    </location>
</feature>
<dbReference type="InterPro" id="IPR019775">
    <property type="entry name" value="WD40_repeat_CS"/>
</dbReference>
<proteinExistence type="predicted"/>
<feature type="region of interest" description="Disordered" evidence="4">
    <location>
        <begin position="225"/>
        <end position="283"/>
    </location>
</feature>
<dbReference type="EMBL" id="LK023379">
    <property type="protein sequence ID" value="CDS13303.1"/>
    <property type="molecule type" value="Genomic_DNA"/>
</dbReference>
<keyword evidence="1 3" id="KW-0853">WD repeat</keyword>
<evidence type="ECO:0000256" key="1">
    <source>
        <dbReference type="ARBA" id="ARBA00022574"/>
    </source>
</evidence>
<organism evidence="6">
    <name type="scientific">Lichtheimia ramosa</name>
    <dbReference type="NCBI Taxonomy" id="688394"/>
    <lineage>
        <taxon>Eukaryota</taxon>
        <taxon>Fungi</taxon>
        <taxon>Fungi incertae sedis</taxon>
        <taxon>Mucoromycota</taxon>
        <taxon>Mucoromycotina</taxon>
        <taxon>Mucoromycetes</taxon>
        <taxon>Mucorales</taxon>
        <taxon>Lichtheimiaceae</taxon>
        <taxon>Lichtheimia</taxon>
    </lineage>
</organism>
<dbReference type="SMART" id="SM00320">
    <property type="entry name" value="WD40"/>
    <property type="match status" value="6"/>
</dbReference>
<feature type="region of interest" description="Disordered" evidence="4">
    <location>
        <begin position="1"/>
        <end position="26"/>
    </location>
</feature>
<accession>A0A077X207</accession>
<dbReference type="AlphaFoldDB" id="A0A077X207"/>
<feature type="repeat" description="WD" evidence="3">
    <location>
        <begin position="492"/>
        <end position="531"/>
    </location>
</feature>
<dbReference type="PANTHER" id="PTHR19848">
    <property type="entry name" value="WD40 REPEAT PROTEIN"/>
    <property type="match status" value="1"/>
</dbReference>
<dbReference type="PANTHER" id="PTHR19848:SF8">
    <property type="entry name" value="F-BOX AND WD REPEAT DOMAIN CONTAINING 7"/>
    <property type="match status" value="1"/>
</dbReference>
<feature type="repeat" description="WD" evidence="3">
    <location>
        <begin position="572"/>
        <end position="613"/>
    </location>
</feature>
<dbReference type="PROSITE" id="PS50082">
    <property type="entry name" value="WD_REPEATS_2"/>
    <property type="match status" value="6"/>
</dbReference>
<protein>
    <recommendedName>
        <fullName evidence="5">F-box domain-containing protein</fullName>
    </recommendedName>
</protein>
<feature type="region of interest" description="Disordered" evidence="4">
    <location>
        <begin position="152"/>
        <end position="209"/>
    </location>
</feature>
<dbReference type="Pfam" id="PF00400">
    <property type="entry name" value="WD40"/>
    <property type="match status" value="6"/>
</dbReference>
<name>A0A077X207_9FUNG</name>
<dbReference type="CDD" id="cd00200">
    <property type="entry name" value="WD40"/>
    <property type="match status" value="1"/>
</dbReference>
<dbReference type="SUPFAM" id="SSF50978">
    <property type="entry name" value="WD40 repeat-like"/>
    <property type="match status" value="1"/>
</dbReference>
<feature type="repeat" description="WD" evidence="3">
    <location>
        <begin position="356"/>
        <end position="395"/>
    </location>
</feature>
<dbReference type="SUPFAM" id="SSF81383">
    <property type="entry name" value="F-box domain"/>
    <property type="match status" value="1"/>
</dbReference>
<dbReference type="InterPro" id="IPR036047">
    <property type="entry name" value="F-box-like_dom_sf"/>
</dbReference>
<dbReference type="PROSITE" id="PS50181">
    <property type="entry name" value="FBOX"/>
    <property type="match status" value="1"/>
</dbReference>
<dbReference type="Gene3D" id="2.130.10.10">
    <property type="entry name" value="YVTN repeat-like/Quinoprotein amine dehydrogenase"/>
    <property type="match status" value="3"/>
</dbReference>
<keyword evidence="2" id="KW-0677">Repeat</keyword>
<feature type="repeat" description="WD" evidence="3">
    <location>
        <begin position="532"/>
        <end position="571"/>
    </location>
</feature>
<dbReference type="Pfam" id="PF12937">
    <property type="entry name" value="F-box-like"/>
    <property type="match status" value="1"/>
</dbReference>
<gene>
    <name evidence="6" type="ORF">LRAMOSA05481</name>
</gene>
<feature type="domain" description="F-box" evidence="5">
    <location>
        <begin position="79"/>
        <end position="125"/>
    </location>
</feature>
<feature type="compositionally biased region" description="Low complexity" evidence="4">
    <location>
        <begin position="243"/>
        <end position="253"/>
    </location>
</feature>
<dbReference type="PROSITE" id="PS00678">
    <property type="entry name" value="WD_REPEATS_1"/>
    <property type="match status" value="5"/>
</dbReference>
<dbReference type="Gene3D" id="1.20.1280.50">
    <property type="match status" value="1"/>
</dbReference>
<feature type="repeat" description="WD" evidence="3">
    <location>
        <begin position="396"/>
        <end position="427"/>
    </location>
</feature>
<feature type="compositionally biased region" description="Polar residues" evidence="4">
    <location>
        <begin position="269"/>
        <end position="278"/>
    </location>
</feature>
<reference evidence="6" key="1">
    <citation type="journal article" date="2014" name="Genome Announc.">
        <title>De novo whole-genome sequence and genome annotation of Lichtheimia ramosa.</title>
        <authorList>
            <person name="Linde J."/>
            <person name="Schwartze V."/>
            <person name="Binder U."/>
            <person name="Lass-Florl C."/>
            <person name="Voigt K."/>
            <person name="Horn F."/>
        </authorList>
    </citation>
    <scope>NUCLEOTIDE SEQUENCE</scope>
    <source>
        <strain evidence="6">JMRC FSU:6197</strain>
    </source>
</reference>
<dbReference type="InterPro" id="IPR001810">
    <property type="entry name" value="F-box_dom"/>
</dbReference>
<evidence type="ECO:0000256" key="2">
    <source>
        <dbReference type="ARBA" id="ARBA00022737"/>
    </source>
</evidence>
<feature type="compositionally biased region" description="Polar residues" evidence="4">
    <location>
        <begin position="232"/>
        <end position="242"/>
    </location>
</feature>
<sequence length="656" mass="74947">MYIPNGKLARHSSKSTAESELGVPEPTDEGYVELRLEMPDFAKDWSDEQSADFALFCLQRIPPSLARKVINQVMPLLNRDYISQLPYELAYHVLSFLDSISLARMAGVSRHWKQISSDQALWKEFFQREGWQYDEKAIDRYLNNTTPLVSSLSSSRRKRTVSSSSSYSRTSEEHDPLRPTLAPVPLTRTMGGGGGGGVPSSSSSTNSLRIRRNDVMMRLRRYAAQHTDHIPSPSTSSDTNLVSPTAASPTSPSRSQPLLSRHPFRSSDVMRSSMSTTCRPRPPSVNYVVERMYKTNRPSPRDNIKHDDSERFHYDEKTDTRFINWRRLYRNRYLIDRRWREGKFKTRVFPHETAMEDMHLEAIYCIQFDESKIVSGSRDRTIKLWNMQTGQHETTLQAHTASVLCLQYDDRYMFSGSSDADIIQWDMAAIQRDKEANRLDKMPGARYRIRTLAGHLESVLNLKFHGNRLVSCSKDRTVRIWDLETGNTLRVLRGHRAAVNAVQFSGNQVVSASGDRTIKLWDMETGQCLRTFDSHSRGIACVEFDQDRIVSGSSDQTIKVWDANTGACIYTLIGHTDLVRTLQMSTSVDRIISGSYDGTLRMWNVSQGRLFRSLGQPIEGRVLNLQYDYARIVCCSNLAKIVKYDFAYGIDTQFLK</sequence>
<evidence type="ECO:0000259" key="5">
    <source>
        <dbReference type="PROSITE" id="PS50181"/>
    </source>
</evidence>
<dbReference type="PROSITE" id="PS50294">
    <property type="entry name" value="WD_REPEATS_REGION"/>
    <property type="match status" value="5"/>
</dbReference>
<dbReference type="InterPro" id="IPR036322">
    <property type="entry name" value="WD40_repeat_dom_sf"/>
</dbReference>
<dbReference type="InterPro" id="IPR020472">
    <property type="entry name" value="WD40_PAC1"/>
</dbReference>
<dbReference type="PRINTS" id="PR00320">
    <property type="entry name" value="GPROTEINBRPT"/>
</dbReference>
<evidence type="ECO:0000256" key="3">
    <source>
        <dbReference type="PROSITE-ProRule" id="PRU00221"/>
    </source>
</evidence>
<dbReference type="InterPro" id="IPR015943">
    <property type="entry name" value="WD40/YVTN_repeat-like_dom_sf"/>
</dbReference>
<dbReference type="InterPro" id="IPR001680">
    <property type="entry name" value="WD40_rpt"/>
</dbReference>
<evidence type="ECO:0000313" key="6">
    <source>
        <dbReference type="EMBL" id="CDS13303.1"/>
    </source>
</evidence>
<dbReference type="SMART" id="SM00256">
    <property type="entry name" value="FBOX"/>
    <property type="match status" value="1"/>
</dbReference>
<dbReference type="OrthoDB" id="19711at2759"/>
<evidence type="ECO:0000256" key="4">
    <source>
        <dbReference type="SAM" id="MobiDB-lite"/>
    </source>
</evidence>